<gene>
    <name evidence="1" type="ORF">KFE25_010510</name>
</gene>
<dbReference type="EMBL" id="JAGTXO010000026">
    <property type="protein sequence ID" value="KAG8461323.1"/>
    <property type="molecule type" value="Genomic_DNA"/>
</dbReference>
<accession>A0A8J5XCU0</accession>
<evidence type="ECO:0000313" key="2">
    <source>
        <dbReference type="Proteomes" id="UP000751190"/>
    </source>
</evidence>
<dbReference type="Proteomes" id="UP000751190">
    <property type="component" value="Unassembled WGS sequence"/>
</dbReference>
<organism evidence="1 2">
    <name type="scientific">Diacronema lutheri</name>
    <name type="common">Unicellular marine alga</name>
    <name type="synonym">Monochrysis lutheri</name>
    <dbReference type="NCBI Taxonomy" id="2081491"/>
    <lineage>
        <taxon>Eukaryota</taxon>
        <taxon>Haptista</taxon>
        <taxon>Haptophyta</taxon>
        <taxon>Pavlovophyceae</taxon>
        <taxon>Pavlovales</taxon>
        <taxon>Pavlovaceae</taxon>
        <taxon>Diacronema</taxon>
    </lineage>
</organism>
<sequence length="90" mass="9547">MFLYGAMGDWSRGSVHGGARHLPGMMPTMTMGIVDAFRARGYTIGFIDESYTSKLCSRPGCRGARVPVDYAAVRAPPSGPDGARRAPSAP</sequence>
<protein>
    <submittedName>
        <fullName evidence="1">Uncharacterized protein</fullName>
    </submittedName>
</protein>
<evidence type="ECO:0000313" key="1">
    <source>
        <dbReference type="EMBL" id="KAG8461323.1"/>
    </source>
</evidence>
<reference evidence="1" key="1">
    <citation type="submission" date="2021-05" db="EMBL/GenBank/DDBJ databases">
        <title>The genome of the haptophyte Pavlova lutheri (Diacronema luteri, Pavlovales) - a model for lipid biosynthesis in eukaryotic algae.</title>
        <authorList>
            <person name="Hulatt C.J."/>
            <person name="Posewitz M.C."/>
        </authorList>
    </citation>
    <scope>NUCLEOTIDE SEQUENCE</scope>
    <source>
        <strain evidence="1">NIVA-4/92</strain>
    </source>
</reference>
<name>A0A8J5XCU0_DIALT</name>
<dbReference type="AlphaFoldDB" id="A0A8J5XCU0"/>
<comment type="caution">
    <text evidence="1">The sequence shown here is derived from an EMBL/GenBank/DDBJ whole genome shotgun (WGS) entry which is preliminary data.</text>
</comment>
<proteinExistence type="predicted"/>
<keyword evidence="2" id="KW-1185">Reference proteome</keyword>